<sequence length="90" mass="9719">MITFPSKSSTEERITSSPARRAFLPSEPSADFTRAKSSSWARMVTGLNSACWPTRTYTPVTSSCFSSSVSGSVTVRSSTRTDCVGTRMPV</sequence>
<protein>
    <submittedName>
        <fullName evidence="2">Uncharacterized protein</fullName>
    </submittedName>
</protein>
<dbReference type="AlphaFoldDB" id="A0A174LJC7"/>
<name>A0A174LJC7_FLAPL</name>
<dbReference type="Proteomes" id="UP000095746">
    <property type="component" value="Unassembled WGS sequence"/>
</dbReference>
<dbReference type="EMBL" id="CYZT01000288">
    <property type="protein sequence ID" value="CUP22178.1"/>
    <property type="molecule type" value="Genomic_DNA"/>
</dbReference>
<gene>
    <name evidence="2" type="ORF">ERS852411_02845</name>
</gene>
<evidence type="ECO:0000256" key="1">
    <source>
        <dbReference type="SAM" id="MobiDB-lite"/>
    </source>
</evidence>
<evidence type="ECO:0000313" key="3">
    <source>
        <dbReference type="Proteomes" id="UP000095746"/>
    </source>
</evidence>
<reference evidence="2 3" key="1">
    <citation type="submission" date="2015-09" db="EMBL/GenBank/DDBJ databases">
        <authorList>
            <consortium name="Pathogen Informatics"/>
        </authorList>
    </citation>
    <scope>NUCLEOTIDE SEQUENCE [LARGE SCALE GENOMIC DNA]</scope>
    <source>
        <strain evidence="2 3">2789STDY5608854</strain>
    </source>
</reference>
<proteinExistence type="predicted"/>
<organism evidence="2 3">
    <name type="scientific">Flavonifractor plautii</name>
    <name type="common">Fusobacterium plautii</name>
    <dbReference type="NCBI Taxonomy" id="292800"/>
    <lineage>
        <taxon>Bacteria</taxon>
        <taxon>Bacillati</taxon>
        <taxon>Bacillota</taxon>
        <taxon>Clostridia</taxon>
        <taxon>Eubacteriales</taxon>
        <taxon>Oscillospiraceae</taxon>
        <taxon>Flavonifractor</taxon>
    </lineage>
</organism>
<accession>A0A174LJC7</accession>
<feature type="region of interest" description="Disordered" evidence="1">
    <location>
        <begin position="1"/>
        <end position="31"/>
    </location>
</feature>
<evidence type="ECO:0000313" key="2">
    <source>
        <dbReference type="EMBL" id="CUP22178.1"/>
    </source>
</evidence>